<accession>A0A9X2DAR9</accession>
<reference evidence="2" key="1">
    <citation type="submission" date="2022-05" db="EMBL/GenBank/DDBJ databases">
        <authorList>
            <person name="Tuo L."/>
        </authorList>
    </citation>
    <scope>NUCLEOTIDE SEQUENCE</scope>
    <source>
        <strain evidence="2">BSK12Z-4</strain>
    </source>
</reference>
<dbReference type="Proteomes" id="UP001139485">
    <property type="component" value="Unassembled WGS sequence"/>
</dbReference>
<keyword evidence="3" id="KW-1185">Reference proteome</keyword>
<evidence type="ECO:0000313" key="3">
    <source>
        <dbReference type="Proteomes" id="UP001139485"/>
    </source>
</evidence>
<name>A0A9X2DAR9_9ACTN</name>
<keyword evidence="1" id="KW-0732">Signal</keyword>
<comment type="caution">
    <text evidence="2">The sequence shown here is derived from an EMBL/GenBank/DDBJ whole genome shotgun (WGS) entry which is preliminary data.</text>
</comment>
<dbReference type="EMBL" id="JAMOIL010000032">
    <property type="protein sequence ID" value="MCM0622291.1"/>
    <property type="molecule type" value="Genomic_DNA"/>
</dbReference>
<feature type="chain" id="PRO_5040839781" evidence="1">
    <location>
        <begin position="36"/>
        <end position="188"/>
    </location>
</feature>
<gene>
    <name evidence="2" type="ORF">M8330_18520</name>
</gene>
<sequence>MPGPRRSRLRRSLTVLVSVAMSTGLLLTTAPATQARTTTPVTIKDANNDVQGARNATQKDLADVRRIRYDLSSKGDLVVTTTFDAVAGTRSRYSQRLGLMLTTDESWGTLHVDAAAGTAKRAGIFKGCRVATSLSKKNLSVTIRVRKAASCLGADVVDGQGLGVIVRKGTSKRKATDTVVGPTSLALT</sequence>
<protein>
    <submittedName>
        <fullName evidence="2">Uncharacterized protein</fullName>
    </submittedName>
</protein>
<dbReference type="RefSeq" id="WP_250828525.1">
    <property type="nucleotide sequence ID" value="NZ_JAMOIL010000032.1"/>
</dbReference>
<feature type="signal peptide" evidence="1">
    <location>
        <begin position="1"/>
        <end position="35"/>
    </location>
</feature>
<proteinExistence type="predicted"/>
<dbReference type="AlphaFoldDB" id="A0A9X2DAR9"/>
<evidence type="ECO:0000256" key="1">
    <source>
        <dbReference type="SAM" id="SignalP"/>
    </source>
</evidence>
<evidence type="ECO:0000313" key="2">
    <source>
        <dbReference type="EMBL" id="MCM0622291.1"/>
    </source>
</evidence>
<organism evidence="2 3">
    <name type="scientific">Nocardioides bruguierae</name>
    <dbReference type="NCBI Taxonomy" id="2945102"/>
    <lineage>
        <taxon>Bacteria</taxon>
        <taxon>Bacillati</taxon>
        <taxon>Actinomycetota</taxon>
        <taxon>Actinomycetes</taxon>
        <taxon>Propionibacteriales</taxon>
        <taxon>Nocardioidaceae</taxon>
        <taxon>Nocardioides</taxon>
    </lineage>
</organism>